<dbReference type="AlphaFoldDB" id="A0A8H5M5L2"/>
<organism evidence="2 3">
    <name type="scientific">Tricholomella constricta</name>
    <dbReference type="NCBI Taxonomy" id="117010"/>
    <lineage>
        <taxon>Eukaryota</taxon>
        <taxon>Fungi</taxon>
        <taxon>Dikarya</taxon>
        <taxon>Basidiomycota</taxon>
        <taxon>Agaricomycotina</taxon>
        <taxon>Agaricomycetes</taxon>
        <taxon>Agaricomycetidae</taxon>
        <taxon>Agaricales</taxon>
        <taxon>Tricholomatineae</taxon>
        <taxon>Lyophyllaceae</taxon>
        <taxon>Tricholomella</taxon>
    </lineage>
</organism>
<feature type="compositionally biased region" description="Low complexity" evidence="1">
    <location>
        <begin position="327"/>
        <end position="338"/>
    </location>
</feature>
<reference evidence="2 3" key="1">
    <citation type="journal article" date="2020" name="ISME J.">
        <title>Uncovering the hidden diversity of litter-decomposition mechanisms in mushroom-forming fungi.</title>
        <authorList>
            <person name="Floudas D."/>
            <person name="Bentzer J."/>
            <person name="Ahren D."/>
            <person name="Johansson T."/>
            <person name="Persson P."/>
            <person name="Tunlid A."/>
        </authorList>
    </citation>
    <scope>NUCLEOTIDE SEQUENCE [LARGE SCALE GENOMIC DNA]</scope>
    <source>
        <strain evidence="2 3">CBS 661.87</strain>
    </source>
</reference>
<comment type="caution">
    <text evidence="2">The sequence shown here is derived from an EMBL/GenBank/DDBJ whole genome shotgun (WGS) entry which is preliminary data.</text>
</comment>
<feature type="region of interest" description="Disordered" evidence="1">
    <location>
        <begin position="309"/>
        <end position="338"/>
    </location>
</feature>
<feature type="region of interest" description="Disordered" evidence="1">
    <location>
        <begin position="355"/>
        <end position="397"/>
    </location>
</feature>
<evidence type="ECO:0000313" key="3">
    <source>
        <dbReference type="Proteomes" id="UP000565441"/>
    </source>
</evidence>
<dbReference type="Proteomes" id="UP000565441">
    <property type="component" value="Unassembled WGS sequence"/>
</dbReference>
<evidence type="ECO:0000313" key="2">
    <source>
        <dbReference type="EMBL" id="KAF5381577.1"/>
    </source>
</evidence>
<evidence type="ECO:0000256" key="1">
    <source>
        <dbReference type="SAM" id="MobiDB-lite"/>
    </source>
</evidence>
<proteinExistence type="predicted"/>
<accession>A0A8H5M5L2</accession>
<sequence>MASLNLDRFPEELIERILSLALPSPADARPLWLRSPTRLALLQTSRQLTRIVTPLLYRSIHIPTPVEACLLLRTLRERPSLATHIRYLSLAGISRDGAEIIGLCGDALCMLDLTISFDADDNCETDGLYAEALCRLTSVRHLTLRKPNTIYLSLPRPRAIIHALARAIPHWQNLHTAHIAFKLSDDTPTSPVTAPSNAFSPFALTPSQNRSPATSHGPITLLTNALAAAPALHTFTTHLPSVWNVAILAVASNPALHRIVLLDARTAHLKTGPPHGGVAIVGTGLFLMEARRHARLAELIRAGTPVIRGRAHTMGTPSPSPSPPGGSSPSTSAVVAPGVAGLQKRESGVGLGLRIDTAVGGSRGGSASAVAGVHPSWVGSPHTAQGNAKGKGKRRRH</sequence>
<gene>
    <name evidence="2" type="ORF">D9615_005386</name>
</gene>
<name>A0A8H5M5L2_9AGAR</name>
<dbReference type="EMBL" id="JAACJP010000010">
    <property type="protein sequence ID" value="KAF5381577.1"/>
    <property type="molecule type" value="Genomic_DNA"/>
</dbReference>
<keyword evidence="3" id="KW-1185">Reference proteome</keyword>
<evidence type="ECO:0008006" key="4">
    <source>
        <dbReference type="Google" id="ProtNLM"/>
    </source>
</evidence>
<dbReference type="OrthoDB" id="2786563at2759"/>
<protein>
    <recommendedName>
        <fullName evidence="4">F-box domain-containing protein</fullName>
    </recommendedName>
</protein>